<dbReference type="InterPro" id="IPR016181">
    <property type="entry name" value="Acyl_CoA_acyltransferase"/>
</dbReference>
<organism evidence="2 3">
    <name type="scientific">Pararge aegeria aegeria</name>
    <dbReference type="NCBI Taxonomy" id="348720"/>
    <lineage>
        <taxon>Eukaryota</taxon>
        <taxon>Metazoa</taxon>
        <taxon>Ecdysozoa</taxon>
        <taxon>Arthropoda</taxon>
        <taxon>Hexapoda</taxon>
        <taxon>Insecta</taxon>
        <taxon>Pterygota</taxon>
        <taxon>Neoptera</taxon>
        <taxon>Endopterygota</taxon>
        <taxon>Lepidoptera</taxon>
        <taxon>Glossata</taxon>
        <taxon>Ditrysia</taxon>
        <taxon>Papilionoidea</taxon>
        <taxon>Nymphalidae</taxon>
        <taxon>Satyrinae</taxon>
        <taxon>Satyrini</taxon>
        <taxon>Parargina</taxon>
        <taxon>Pararge</taxon>
    </lineage>
</organism>
<dbReference type="Proteomes" id="UP000838756">
    <property type="component" value="Unassembled WGS sequence"/>
</dbReference>
<reference evidence="2" key="1">
    <citation type="submission" date="2022-03" db="EMBL/GenBank/DDBJ databases">
        <authorList>
            <person name="Lindestad O."/>
        </authorList>
    </citation>
    <scope>NUCLEOTIDE SEQUENCE</scope>
</reference>
<evidence type="ECO:0000313" key="3">
    <source>
        <dbReference type="Proteomes" id="UP000838756"/>
    </source>
</evidence>
<feature type="domain" description="N-acetyltransferase" evidence="1">
    <location>
        <begin position="111"/>
        <end position="269"/>
    </location>
</feature>
<dbReference type="PROSITE" id="PS51186">
    <property type="entry name" value="GNAT"/>
    <property type="match status" value="1"/>
</dbReference>
<dbReference type="AlphaFoldDB" id="A0A8S4RJ37"/>
<accession>A0A8S4RJ37</accession>
<dbReference type="Pfam" id="PF00583">
    <property type="entry name" value="Acetyltransf_1"/>
    <property type="match status" value="1"/>
</dbReference>
<gene>
    <name evidence="2" type="primary">jg16475</name>
    <name evidence="2" type="ORF">PAEG_LOCUS14001</name>
</gene>
<dbReference type="EMBL" id="CAKXAJ010025216">
    <property type="protein sequence ID" value="CAH2236643.1"/>
    <property type="molecule type" value="Genomic_DNA"/>
</dbReference>
<sequence>MNHLQNLKSRILLSGRFLQPSIISQAKRFRKKQTPCDVCYYPLDKKPCFNIKDVTVEHGNQCHAKLIRSFLFTNYWTREPSVVGLWMCLDCPYLEILTDKYAHTGDRLLAFEFIHRTKEKKLVGVSVANKTFPWMIDEYEEWAHYTVCKAERHRMYFIAHCLKSPNLFRKYNVNYLYDIEVLGTASEVAGQGVATLLLQAALDHAEELRHPLAHVISVNHYASKICEKCGMKREWSMDYSDFIDDAGQKVFFPRRPHLNVSVYTKHFDPALGGKEPCRPLPV</sequence>
<name>A0A8S4RJ37_9NEOP</name>
<proteinExistence type="predicted"/>
<dbReference type="SUPFAM" id="SSF55729">
    <property type="entry name" value="Acyl-CoA N-acyltransferases (Nat)"/>
    <property type="match status" value="1"/>
</dbReference>
<dbReference type="InterPro" id="IPR000182">
    <property type="entry name" value="GNAT_dom"/>
</dbReference>
<evidence type="ECO:0000259" key="1">
    <source>
        <dbReference type="PROSITE" id="PS51186"/>
    </source>
</evidence>
<evidence type="ECO:0000313" key="2">
    <source>
        <dbReference type="EMBL" id="CAH2236643.1"/>
    </source>
</evidence>
<comment type="caution">
    <text evidence="2">The sequence shown here is derived from an EMBL/GenBank/DDBJ whole genome shotgun (WGS) entry which is preliminary data.</text>
</comment>
<dbReference type="Gene3D" id="3.40.630.30">
    <property type="match status" value="1"/>
</dbReference>
<protein>
    <submittedName>
        <fullName evidence="2">Jg16475 protein</fullName>
    </submittedName>
</protein>
<dbReference type="OrthoDB" id="7380889at2759"/>
<keyword evidence="3" id="KW-1185">Reference proteome</keyword>
<dbReference type="GO" id="GO:0016747">
    <property type="term" value="F:acyltransferase activity, transferring groups other than amino-acyl groups"/>
    <property type="evidence" value="ECO:0007669"/>
    <property type="project" value="InterPro"/>
</dbReference>